<reference evidence="1 4" key="2">
    <citation type="submission" date="2023-03" db="EMBL/GenBank/DDBJ databases">
        <title>Whole genome sequence of the first Corynebacterium rouxii strains isolated in Brazil: a recent member of Corynebacterium diphtheriae complex.</title>
        <authorList>
            <person name="Vieira V."/>
            <person name="Ramos J.N."/>
            <person name="Araujo M.R.B."/>
            <person name="Baio P.V."/>
            <person name="Sant'Anna L.O."/>
            <person name="Veras J.F.C."/>
            <person name="Vieira E.M.D."/>
            <person name="Sousa M.A.B."/>
            <person name="Camargo C.H."/>
            <person name="Sacchi C.T."/>
            <person name="Campos K.R."/>
            <person name="Santos M.B.N."/>
            <person name="Bokermann S."/>
            <person name="Alvim L.B."/>
            <person name="Santos L.S."/>
            <person name="Mattos-Guaraldi A.L."/>
        </authorList>
    </citation>
    <scope>NUCLEOTIDE SEQUENCE [LARGE SCALE GENOMIC DNA]</scope>
    <source>
        <strain evidence="1 4">70862</strain>
    </source>
</reference>
<evidence type="ECO:0008006" key="5">
    <source>
        <dbReference type="Google" id="ProtNLM"/>
    </source>
</evidence>
<reference evidence="2 3" key="1">
    <citation type="submission" date="2019-11" db="EMBL/GenBank/DDBJ databases">
        <authorList>
            <person name="Brisse S."/>
        </authorList>
    </citation>
    <scope>NUCLEOTIDE SEQUENCE [LARGE SCALE GENOMIC DNA]</scope>
    <source>
        <strain evidence="2">FRC0190</strain>
    </source>
</reference>
<gene>
    <name evidence="2" type="ORF">FRC0190_00888</name>
    <name evidence="1" type="ORF">P8T80_04910</name>
</gene>
<protein>
    <recommendedName>
        <fullName evidence="5">Flavodoxin domain-containing protein</fullName>
    </recommendedName>
</protein>
<dbReference type="Proteomes" id="UP000423525">
    <property type="component" value="Chromosome"/>
</dbReference>
<name>A0A6I8MGP6_9CORY</name>
<proteinExistence type="predicted"/>
<sequence>MVHVRFHSIYGSTARYAHELACRLGTTAREFDTPVPHDAQPLVVLSPVHGPSIPAVKFARSVSSREIAVAAVGMTLPSVACSKDCLASMVPASWGRFYLPGSLKYSTMQPAHKATMASIVALVAAKPIKSANDKSMISMFQRDTDWVDFSELDAIERWVLERQNRA</sequence>
<accession>A0A6I8MGP6</accession>
<dbReference type="EMBL" id="JARUHM010000009">
    <property type="protein sequence ID" value="MDT9410725.1"/>
    <property type="molecule type" value="Genomic_DNA"/>
</dbReference>
<dbReference type="EMBL" id="LR738855">
    <property type="protein sequence ID" value="VZH84895.1"/>
    <property type="molecule type" value="Genomic_DNA"/>
</dbReference>
<keyword evidence="4" id="KW-1185">Reference proteome</keyword>
<evidence type="ECO:0000313" key="2">
    <source>
        <dbReference type="EMBL" id="VZH84895.1"/>
    </source>
</evidence>
<evidence type="ECO:0000313" key="3">
    <source>
        <dbReference type="Proteomes" id="UP000423525"/>
    </source>
</evidence>
<organism evidence="2 3">
    <name type="scientific">Corynebacterium rouxii</name>
    <dbReference type="NCBI Taxonomy" id="2719119"/>
    <lineage>
        <taxon>Bacteria</taxon>
        <taxon>Bacillati</taxon>
        <taxon>Actinomycetota</taxon>
        <taxon>Actinomycetes</taxon>
        <taxon>Mycobacteriales</taxon>
        <taxon>Corynebacteriaceae</taxon>
        <taxon>Corynebacterium</taxon>
    </lineage>
</organism>
<dbReference type="Proteomes" id="UP001265983">
    <property type="component" value="Unassembled WGS sequence"/>
</dbReference>
<evidence type="ECO:0000313" key="4">
    <source>
        <dbReference type="Proteomes" id="UP001265983"/>
    </source>
</evidence>
<dbReference type="RefSeq" id="WP_155874527.1">
    <property type="nucleotide sequence ID" value="NZ_CP168248.1"/>
</dbReference>
<evidence type="ECO:0000313" key="1">
    <source>
        <dbReference type="EMBL" id="MDT9410725.1"/>
    </source>
</evidence>
<dbReference type="AlphaFoldDB" id="A0A6I8MGP6"/>
<dbReference type="KEGG" id="crf:FRC0190_00888"/>